<evidence type="ECO:0000313" key="14">
    <source>
        <dbReference type="EMBL" id="GAA0154619.1"/>
    </source>
</evidence>
<feature type="region of interest" description="Disordered" evidence="9">
    <location>
        <begin position="354"/>
        <end position="386"/>
    </location>
</feature>
<feature type="domain" description="Pre-SET" evidence="11">
    <location>
        <begin position="781"/>
        <end position="841"/>
    </location>
</feature>
<evidence type="ECO:0000256" key="7">
    <source>
        <dbReference type="ARBA" id="ARBA00023242"/>
    </source>
</evidence>
<reference evidence="14 15" key="1">
    <citation type="submission" date="2024-01" db="EMBL/GenBank/DDBJ databases">
        <title>The complete chloroplast genome sequence of Lithospermum erythrorhizon: insights into the phylogenetic relationship among Boraginaceae species and the maternal lineages of purple gromwells.</title>
        <authorList>
            <person name="Okada T."/>
            <person name="Watanabe K."/>
        </authorList>
    </citation>
    <scope>NUCLEOTIDE SEQUENCE [LARGE SCALE GENOMIC DNA]</scope>
</reference>
<dbReference type="PANTHER" id="PTHR45660:SF46">
    <property type="entry name" value="HISTONE-LYSINE N-METHYLTRANSFERASE, H3 LYSINE-9 SPECIFIC SUVH6"/>
    <property type="match status" value="1"/>
</dbReference>
<feature type="region of interest" description="Disordered" evidence="9">
    <location>
        <begin position="439"/>
        <end position="478"/>
    </location>
</feature>
<dbReference type="InterPro" id="IPR003616">
    <property type="entry name" value="Post-SET_dom"/>
</dbReference>
<dbReference type="GO" id="GO:0005694">
    <property type="term" value="C:chromosome"/>
    <property type="evidence" value="ECO:0007669"/>
    <property type="project" value="UniProtKB-SubCell"/>
</dbReference>
<dbReference type="Pfam" id="PF02182">
    <property type="entry name" value="SAD_SRA"/>
    <property type="match status" value="1"/>
</dbReference>
<evidence type="ECO:0000313" key="15">
    <source>
        <dbReference type="Proteomes" id="UP001454036"/>
    </source>
</evidence>
<evidence type="ECO:0000256" key="4">
    <source>
        <dbReference type="ARBA" id="ARBA00022679"/>
    </source>
</evidence>
<evidence type="ECO:0000256" key="8">
    <source>
        <dbReference type="PROSITE-ProRule" id="PRU00358"/>
    </source>
</evidence>
<dbReference type="Proteomes" id="UP001454036">
    <property type="component" value="Unassembled WGS sequence"/>
</dbReference>
<feature type="compositionally biased region" description="Basic and acidic residues" evidence="9">
    <location>
        <begin position="354"/>
        <end position="380"/>
    </location>
</feature>
<evidence type="ECO:0000256" key="3">
    <source>
        <dbReference type="ARBA" id="ARBA00022603"/>
    </source>
</evidence>
<keyword evidence="3" id="KW-0489">Methyltransferase</keyword>
<name>A0AAV3PSA4_LITER</name>
<evidence type="ECO:0000259" key="10">
    <source>
        <dbReference type="PROSITE" id="PS50280"/>
    </source>
</evidence>
<dbReference type="Pfam" id="PF00856">
    <property type="entry name" value="SET"/>
    <property type="match status" value="1"/>
</dbReference>
<dbReference type="SMART" id="SM00317">
    <property type="entry name" value="SET"/>
    <property type="match status" value="1"/>
</dbReference>
<dbReference type="PANTHER" id="PTHR45660">
    <property type="entry name" value="HISTONE-LYSINE N-METHYLTRANSFERASE SETMAR"/>
    <property type="match status" value="1"/>
</dbReference>
<evidence type="ECO:0000259" key="12">
    <source>
        <dbReference type="PROSITE" id="PS50868"/>
    </source>
</evidence>
<dbReference type="PROSITE" id="PS50867">
    <property type="entry name" value="PRE_SET"/>
    <property type="match status" value="1"/>
</dbReference>
<dbReference type="InterPro" id="IPR001214">
    <property type="entry name" value="SET_dom"/>
</dbReference>
<dbReference type="Gene3D" id="2.170.270.10">
    <property type="entry name" value="SET domain"/>
    <property type="match status" value="1"/>
</dbReference>
<dbReference type="PROSITE" id="PS50868">
    <property type="entry name" value="POST_SET"/>
    <property type="match status" value="1"/>
</dbReference>
<dbReference type="SUPFAM" id="SSF82199">
    <property type="entry name" value="SET domain"/>
    <property type="match status" value="1"/>
</dbReference>
<evidence type="ECO:0000259" key="11">
    <source>
        <dbReference type="PROSITE" id="PS50867"/>
    </source>
</evidence>
<organism evidence="14 15">
    <name type="scientific">Lithospermum erythrorhizon</name>
    <name type="common">Purple gromwell</name>
    <name type="synonym">Lithospermum officinale var. erythrorhizon</name>
    <dbReference type="NCBI Taxonomy" id="34254"/>
    <lineage>
        <taxon>Eukaryota</taxon>
        <taxon>Viridiplantae</taxon>
        <taxon>Streptophyta</taxon>
        <taxon>Embryophyta</taxon>
        <taxon>Tracheophyta</taxon>
        <taxon>Spermatophyta</taxon>
        <taxon>Magnoliopsida</taxon>
        <taxon>eudicotyledons</taxon>
        <taxon>Gunneridae</taxon>
        <taxon>Pentapetalae</taxon>
        <taxon>asterids</taxon>
        <taxon>lamiids</taxon>
        <taxon>Boraginales</taxon>
        <taxon>Boraginaceae</taxon>
        <taxon>Boraginoideae</taxon>
        <taxon>Lithospermeae</taxon>
        <taxon>Lithospermum</taxon>
    </lineage>
</organism>
<comment type="caution">
    <text evidence="14">The sequence shown here is derived from an EMBL/GenBank/DDBJ whole genome shotgun (WGS) entry which is preliminary data.</text>
</comment>
<feature type="domain" description="SET" evidence="10">
    <location>
        <begin position="844"/>
        <end position="977"/>
    </location>
</feature>
<dbReference type="EMBL" id="BAABME010002435">
    <property type="protein sequence ID" value="GAA0154619.1"/>
    <property type="molecule type" value="Genomic_DNA"/>
</dbReference>
<accession>A0AAV3PSA4</accession>
<keyword evidence="2" id="KW-0158">Chromosome</keyword>
<evidence type="ECO:0000256" key="5">
    <source>
        <dbReference type="ARBA" id="ARBA00022691"/>
    </source>
</evidence>
<dbReference type="GO" id="GO:0008270">
    <property type="term" value="F:zinc ion binding"/>
    <property type="evidence" value="ECO:0007669"/>
    <property type="project" value="InterPro"/>
</dbReference>
<evidence type="ECO:0000256" key="1">
    <source>
        <dbReference type="ARBA" id="ARBA00004286"/>
    </source>
</evidence>
<feature type="domain" description="YDG" evidence="13">
    <location>
        <begin position="559"/>
        <end position="711"/>
    </location>
</feature>
<dbReference type="GO" id="GO:0005634">
    <property type="term" value="C:nucleus"/>
    <property type="evidence" value="ECO:0007669"/>
    <property type="project" value="UniProtKB-SubCell"/>
</dbReference>
<dbReference type="AlphaFoldDB" id="A0AAV3PSA4"/>
<sequence length="1007" mass="111168">MVNLMKEGLVNGSLEKRELELGDHLVESTPKFKKRRVSAVRDFPKNCGPNTPLVNSEAEGNDVVTVENDSVGQEVMTICKQIVSVEIDSQSDDVELAPIEKADTSPVSVVDTTVSFATHGMQDITEEMKFDVLPVGLSFPNGVEKEGAEGVKDINTVETFNESVMDNDSDEKANHTLEVGSLINGIDKETKLILEDGSSVQVIGEETIPIFEDVNLVIGADSVDILKDLSPTEFEVNDSLNLDKGKFRRRRISAIRDFPPFCGPNAIRPTGETVSAHLRRDGLVASPVSNLEIALTDTESHGTELLESDLHDFYIEKSEPKDVSEGSDKAMDLDCKHDDFNQESAGKEMVLHSQYRDQESNPPEIAHRESGPYSRMKEDNSAWPDSLGEMRDNKINKGTVWKGKAVAKKSTLGRDSTKRKLLTSRKIVNYSPGSVIAKSKREHDANYGNRLQSSSSSSCRDSMRIDASSSSSIPGRNFEVMLPPSTISKSSASDARNKVKETLRMFHSICRKLLQEKEAKSESGSSAESEKKGKRIDLRAAKMIKQKNKEVNAGKQFIGAVPGVEVGDEFQFRVELAIIGVHRVYQGGIDYQNRGGKLLALSIVASGAYADDMENPDVLIYSGQGGNLIAKNKNPEDQKLERGNLALKNSISERNEVRVIRGSKENKASDSSGARDKMLTTYVYDGLYTVDRYYTETGAHGKMVFMFELKRIPGQPELAWKEVKLSKKFKKRQGVCVDDISGGKEVSPVCAVNTLDNDKPPSFSYITKMMYPDWFRPSISKGCDCTGRCSDSRKCVCAVKNGGEIPYNHNGAIVEAKPIVFECGPACKCPPSCYNRVAQRGPSIQLEIFKTESRGWGVRSLSFIPSGTFICEYTGELLEDKEAEQRTNDEYLFDIGRNANDSSKTEGKDAIDAAEDGGHTIDAAYYGNLGRFVNHSCSPNLYGQDVLYDHEDPKMPHVMLFAADNIPALQELTYDYNYSVGQVRDSNGNIKMKDCYCGSTVCSGRMY</sequence>
<keyword evidence="6" id="KW-0156">Chromatin regulator</keyword>
<proteinExistence type="predicted"/>
<dbReference type="SUPFAM" id="SSF88697">
    <property type="entry name" value="PUA domain-like"/>
    <property type="match status" value="1"/>
</dbReference>
<dbReference type="InterPro" id="IPR051357">
    <property type="entry name" value="H3K9_HMTase_SUVAR3-9"/>
</dbReference>
<dbReference type="GO" id="GO:0042054">
    <property type="term" value="F:histone methyltransferase activity"/>
    <property type="evidence" value="ECO:0007669"/>
    <property type="project" value="InterPro"/>
</dbReference>
<dbReference type="InterPro" id="IPR036987">
    <property type="entry name" value="SRA-YDG_sf"/>
</dbReference>
<dbReference type="PROSITE" id="PS50280">
    <property type="entry name" value="SET"/>
    <property type="match status" value="1"/>
</dbReference>
<comment type="subcellular location">
    <subcellularLocation>
        <location evidence="1">Chromosome</location>
    </subcellularLocation>
    <subcellularLocation>
        <location evidence="8">Nucleus</location>
    </subcellularLocation>
</comment>
<keyword evidence="4" id="KW-0808">Transferase</keyword>
<dbReference type="GO" id="GO:0032259">
    <property type="term" value="P:methylation"/>
    <property type="evidence" value="ECO:0007669"/>
    <property type="project" value="UniProtKB-KW"/>
</dbReference>
<evidence type="ECO:0000256" key="9">
    <source>
        <dbReference type="SAM" id="MobiDB-lite"/>
    </source>
</evidence>
<gene>
    <name evidence="14" type="ORF">LIER_12550</name>
</gene>
<dbReference type="InterPro" id="IPR015947">
    <property type="entry name" value="PUA-like_sf"/>
</dbReference>
<keyword evidence="5" id="KW-0949">S-adenosyl-L-methionine</keyword>
<evidence type="ECO:0000256" key="2">
    <source>
        <dbReference type="ARBA" id="ARBA00022454"/>
    </source>
</evidence>
<dbReference type="GO" id="GO:0003690">
    <property type="term" value="F:double-stranded DNA binding"/>
    <property type="evidence" value="ECO:0007669"/>
    <property type="project" value="TreeGrafter"/>
</dbReference>
<keyword evidence="7 8" id="KW-0539">Nucleus</keyword>
<protein>
    <submittedName>
        <fullName evidence="14">Histone modifying enzyme</fullName>
    </submittedName>
</protein>
<feature type="domain" description="Post-SET" evidence="12">
    <location>
        <begin position="991"/>
        <end position="1007"/>
    </location>
</feature>
<dbReference type="InterPro" id="IPR003105">
    <property type="entry name" value="SRA_YDG"/>
</dbReference>
<dbReference type="Pfam" id="PF05033">
    <property type="entry name" value="Pre-SET"/>
    <property type="match status" value="1"/>
</dbReference>
<evidence type="ECO:0000256" key="6">
    <source>
        <dbReference type="ARBA" id="ARBA00022853"/>
    </source>
</evidence>
<evidence type="ECO:0000259" key="13">
    <source>
        <dbReference type="PROSITE" id="PS51015"/>
    </source>
</evidence>
<keyword evidence="15" id="KW-1185">Reference proteome</keyword>
<dbReference type="InterPro" id="IPR007728">
    <property type="entry name" value="Pre-SET_dom"/>
</dbReference>
<dbReference type="InterPro" id="IPR046341">
    <property type="entry name" value="SET_dom_sf"/>
</dbReference>
<dbReference type="SMART" id="SM00468">
    <property type="entry name" value="PreSET"/>
    <property type="match status" value="1"/>
</dbReference>
<dbReference type="SMART" id="SM00466">
    <property type="entry name" value="SRA"/>
    <property type="match status" value="1"/>
</dbReference>
<dbReference type="InterPro" id="IPR025794">
    <property type="entry name" value="H3-K9-MeTrfase_plant"/>
</dbReference>
<dbReference type="PROSITE" id="PS51015">
    <property type="entry name" value="YDG"/>
    <property type="match status" value="1"/>
</dbReference>
<dbReference type="Gene3D" id="2.30.280.10">
    <property type="entry name" value="SRA-YDG"/>
    <property type="match status" value="1"/>
</dbReference>
<dbReference type="PROSITE" id="PS51575">
    <property type="entry name" value="SAM_MT43_SUVAR39_2"/>
    <property type="match status" value="1"/>
</dbReference>